<dbReference type="GO" id="GO:0004180">
    <property type="term" value="F:carboxypeptidase activity"/>
    <property type="evidence" value="ECO:0007669"/>
    <property type="project" value="UniProtKB-KW"/>
</dbReference>
<dbReference type="RefSeq" id="WP_140504239.1">
    <property type="nucleotide sequence ID" value="NZ_RCZH01000003.1"/>
</dbReference>
<proteinExistence type="predicted"/>
<dbReference type="InterPro" id="IPR008969">
    <property type="entry name" value="CarboxyPept-like_regulatory"/>
</dbReference>
<keyword evidence="1" id="KW-0732">Signal</keyword>
<dbReference type="Pfam" id="PF13715">
    <property type="entry name" value="CarbopepD_reg_2"/>
    <property type="match status" value="1"/>
</dbReference>
<protein>
    <submittedName>
        <fullName evidence="2">Carboxypeptidase-like regulatory domain-containing protein</fullName>
    </submittedName>
</protein>
<accession>A0A502F0V5</accession>
<dbReference type="Gene3D" id="2.60.40.1120">
    <property type="entry name" value="Carboxypeptidase-like, regulatory domain"/>
    <property type="match status" value="1"/>
</dbReference>
<feature type="chain" id="PRO_5021406320" evidence="1">
    <location>
        <begin position="20"/>
        <end position="258"/>
    </location>
</feature>
<evidence type="ECO:0000256" key="1">
    <source>
        <dbReference type="SAM" id="SignalP"/>
    </source>
</evidence>
<dbReference type="SUPFAM" id="SSF49464">
    <property type="entry name" value="Carboxypeptidase regulatory domain-like"/>
    <property type="match status" value="1"/>
</dbReference>
<dbReference type="OrthoDB" id="1467339at2"/>
<dbReference type="STRING" id="29533.SAMN05444387_0409"/>
<keyword evidence="3" id="KW-1185">Reference proteome</keyword>
<sequence length="258" mass="29279">MKYFAVFFFTLLSTTISFAQDVESTVPQRVSGYIINDNSKQPLANVNVINTNKVRGAKSDAKGYFEIDVQPNDTIHFSILGFQSLRIRVTNDWIKNKVTRIQLTEKAIALEEVIIAPFNLTGYLEVDSKLIPTKENYRYSISGLTQGYEAGEYSPNAFGKVLGSIFNPADVLYGFFGKNGKELKKLKEMKKDDTIRNLLESKYDRETISVLLGISKDEIPEILQRCNYSDSFIQTANDLQIMDAISGCYEQYKVLKRN</sequence>
<dbReference type="EMBL" id="RCZH01000003">
    <property type="protein sequence ID" value="TPG43835.1"/>
    <property type="molecule type" value="Genomic_DNA"/>
</dbReference>
<evidence type="ECO:0000313" key="2">
    <source>
        <dbReference type="EMBL" id="TPG43835.1"/>
    </source>
</evidence>
<feature type="signal peptide" evidence="1">
    <location>
        <begin position="1"/>
        <end position="19"/>
    </location>
</feature>
<dbReference type="AlphaFoldDB" id="A0A502F0V5"/>
<keyword evidence="2" id="KW-0378">Hydrolase</keyword>
<name>A0A502F0V5_9FLAO</name>
<comment type="caution">
    <text evidence="2">The sequence shown here is derived from an EMBL/GenBank/DDBJ whole genome shotgun (WGS) entry which is preliminary data.</text>
</comment>
<dbReference type="Proteomes" id="UP000319700">
    <property type="component" value="Unassembled WGS sequence"/>
</dbReference>
<gene>
    <name evidence="2" type="ORF">EAH81_04590</name>
</gene>
<organism evidence="2 3">
    <name type="scientific">Flavobacterium pectinovorum</name>
    <dbReference type="NCBI Taxonomy" id="29533"/>
    <lineage>
        <taxon>Bacteria</taxon>
        <taxon>Pseudomonadati</taxon>
        <taxon>Bacteroidota</taxon>
        <taxon>Flavobacteriia</taxon>
        <taxon>Flavobacteriales</taxon>
        <taxon>Flavobacteriaceae</taxon>
        <taxon>Flavobacterium</taxon>
    </lineage>
</organism>
<keyword evidence="2" id="KW-0645">Protease</keyword>
<reference evidence="2 3" key="1">
    <citation type="journal article" date="2019" name="Environ. Microbiol.">
        <title>Species interactions and distinct microbial communities in high Arctic permafrost affected cryosols are associated with the CH4 and CO2 gas fluxes.</title>
        <authorList>
            <person name="Altshuler I."/>
            <person name="Hamel J."/>
            <person name="Turney S."/>
            <person name="Magnuson E."/>
            <person name="Levesque R."/>
            <person name="Greer C."/>
            <person name="Whyte L.G."/>
        </authorList>
    </citation>
    <scope>NUCLEOTIDE SEQUENCE [LARGE SCALE GENOMIC DNA]</scope>
    <source>
        <strain evidence="2 3">42</strain>
    </source>
</reference>
<keyword evidence="2" id="KW-0121">Carboxypeptidase</keyword>
<evidence type="ECO:0000313" key="3">
    <source>
        <dbReference type="Proteomes" id="UP000319700"/>
    </source>
</evidence>